<keyword evidence="3" id="KW-1185">Reference proteome</keyword>
<keyword evidence="1" id="KW-1133">Transmembrane helix</keyword>
<organism evidence="2 3">
    <name type="scientific">Nematocida ausubeli (strain ATCC PRA-371 / ERTm2)</name>
    <name type="common">Nematode killer fungus</name>
    <dbReference type="NCBI Taxonomy" id="1913371"/>
    <lineage>
        <taxon>Eukaryota</taxon>
        <taxon>Fungi</taxon>
        <taxon>Fungi incertae sedis</taxon>
        <taxon>Microsporidia</taxon>
        <taxon>Nematocida</taxon>
    </lineage>
</organism>
<name>A0A086IYY0_NEMA1</name>
<dbReference type="OrthoDB" id="2187149at2759"/>
<dbReference type="GeneID" id="77677393"/>
<feature type="transmembrane region" description="Helical" evidence="1">
    <location>
        <begin position="109"/>
        <end position="131"/>
    </location>
</feature>
<keyword evidence="1" id="KW-0812">Transmembrane</keyword>
<comment type="caution">
    <text evidence="2">The sequence shown here is derived from an EMBL/GenBank/DDBJ whole genome shotgun (WGS) entry which is preliminary data.</text>
</comment>
<dbReference type="EMBL" id="AKIJ01000007">
    <property type="protein sequence ID" value="KFG25098.1"/>
    <property type="molecule type" value="Genomic_DNA"/>
</dbReference>
<feature type="transmembrane region" description="Helical" evidence="1">
    <location>
        <begin position="71"/>
        <end position="89"/>
    </location>
</feature>
<feature type="transmembrane region" description="Helical" evidence="1">
    <location>
        <begin position="37"/>
        <end position="59"/>
    </location>
</feature>
<proteinExistence type="predicted"/>
<feature type="transmembrane region" description="Helical" evidence="1">
    <location>
        <begin position="138"/>
        <end position="156"/>
    </location>
</feature>
<feature type="transmembrane region" description="Helical" evidence="1">
    <location>
        <begin position="200"/>
        <end position="218"/>
    </location>
</feature>
<accession>A0A086IYY0</accession>
<evidence type="ECO:0000256" key="1">
    <source>
        <dbReference type="SAM" id="Phobius"/>
    </source>
</evidence>
<keyword evidence="1" id="KW-0472">Membrane</keyword>
<reference evidence="2 3" key="1">
    <citation type="journal article" date="2014" name="Genome Announc.">
        <title>Genome Sequence of the Microsporidian Species Nematocida sp1 Strain ERTm6 (ATCC PRA-372).</title>
        <authorList>
            <person name="Bakowski M.A."/>
            <person name="Priest M."/>
            <person name="Young S."/>
            <person name="Cuomo C.A."/>
            <person name="Troemel E.R."/>
        </authorList>
    </citation>
    <scope>NUCLEOTIDE SEQUENCE [LARGE SCALE GENOMIC DNA]</scope>
    <source>
        <strain evidence="2 3">ERTm6</strain>
    </source>
</reference>
<gene>
    <name evidence="2" type="ORF">NESG_02420</name>
</gene>
<protein>
    <submittedName>
        <fullName evidence="2">Uncharacterized protein</fullName>
    </submittedName>
</protein>
<dbReference type="HOGENOM" id="CLU_1175707_0_0_1"/>
<dbReference type="RefSeq" id="XP_052903653.1">
    <property type="nucleotide sequence ID" value="XM_053050024.1"/>
</dbReference>
<dbReference type="AlphaFoldDB" id="A0A086IYY0"/>
<evidence type="ECO:0000313" key="3">
    <source>
        <dbReference type="Proteomes" id="UP000054524"/>
    </source>
</evidence>
<evidence type="ECO:0000313" key="2">
    <source>
        <dbReference type="EMBL" id="KFG25098.1"/>
    </source>
</evidence>
<sequence length="236" mass="26746">MCPNLSKVDNKNAKSALEKPKGDFSLDTPTKVQRAAVFVRIGIEWLLGACSCLFLLMGLHRDITKDGLVSVVPKVVIFFSVCVSMYSWRQAILNSLLSRKEEHLFFHKTTIAIIIGLFGAISGNPWFLFFLTSRSLSMQMFVLMFFTHSIIWGSTFFMESALIKQVIFLYPIIATGIVNLEEILSDKGMHCAYRKSKKYLLGLSMTFVSFCIIGFIFSPHAEVNQILFTTPKRLYV</sequence>
<dbReference type="Proteomes" id="UP000054524">
    <property type="component" value="Unassembled WGS sequence"/>
</dbReference>